<evidence type="ECO:0000256" key="2">
    <source>
        <dbReference type="PROSITE-ProRule" id="PRU00059"/>
    </source>
</evidence>
<keyword evidence="6" id="KW-1185">Reference proteome</keyword>
<dbReference type="PANTHER" id="PTHR46908">
    <property type="entry name" value="CUBILIN-LIKE PROTEIN"/>
    <property type="match status" value="1"/>
</dbReference>
<protein>
    <recommendedName>
        <fullName evidence="4">CUB domain-containing protein</fullName>
    </recommendedName>
</protein>
<evidence type="ECO:0000313" key="6">
    <source>
        <dbReference type="Proteomes" id="UP001353858"/>
    </source>
</evidence>
<evidence type="ECO:0000313" key="5">
    <source>
        <dbReference type="EMBL" id="KAK4879889.1"/>
    </source>
</evidence>
<organism evidence="5 6">
    <name type="scientific">Aquatica leii</name>
    <dbReference type="NCBI Taxonomy" id="1421715"/>
    <lineage>
        <taxon>Eukaryota</taxon>
        <taxon>Metazoa</taxon>
        <taxon>Ecdysozoa</taxon>
        <taxon>Arthropoda</taxon>
        <taxon>Hexapoda</taxon>
        <taxon>Insecta</taxon>
        <taxon>Pterygota</taxon>
        <taxon>Neoptera</taxon>
        <taxon>Endopterygota</taxon>
        <taxon>Coleoptera</taxon>
        <taxon>Polyphaga</taxon>
        <taxon>Elateriformia</taxon>
        <taxon>Elateroidea</taxon>
        <taxon>Lampyridae</taxon>
        <taxon>Luciolinae</taxon>
        <taxon>Aquatica</taxon>
    </lineage>
</organism>
<feature type="signal peptide" evidence="3">
    <location>
        <begin position="1"/>
        <end position="18"/>
    </location>
</feature>
<dbReference type="SMART" id="SM00042">
    <property type="entry name" value="CUB"/>
    <property type="match status" value="2"/>
</dbReference>
<comment type="caution">
    <text evidence="5">The sequence shown here is derived from an EMBL/GenBank/DDBJ whole genome shotgun (WGS) entry which is preliminary data.</text>
</comment>
<evidence type="ECO:0000256" key="1">
    <source>
        <dbReference type="ARBA" id="ARBA00023157"/>
    </source>
</evidence>
<reference evidence="6" key="1">
    <citation type="submission" date="2023-01" db="EMBL/GenBank/DDBJ databases">
        <title>Key to firefly adult light organ development and bioluminescence: homeobox transcription factors regulate luciferase expression and transportation to peroxisome.</title>
        <authorList>
            <person name="Fu X."/>
        </authorList>
    </citation>
    <scope>NUCLEOTIDE SEQUENCE [LARGE SCALE GENOMIC DNA]</scope>
</reference>
<dbReference type="InterPro" id="IPR052129">
    <property type="entry name" value="Spermadhesin-Link_domain"/>
</dbReference>
<comment type="caution">
    <text evidence="2">Lacks conserved residue(s) required for the propagation of feature annotation.</text>
</comment>
<keyword evidence="1" id="KW-1015">Disulfide bond</keyword>
<accession>A0AAN7PX37</accession>
<dbReference type="CDD" id="cd00041">
    <property type="entry name" value="CUB"/>
    <property type="match status" value="1"/>
</dbReference>
<dbReference type="AlphaFoldDB" id="A0AAN7PX37"/>
<evidence type="ECO:0000256" key="3">
    <source>
        <dbReference type="SAM" id="SignalP"/>
    </source>
</evidence>
<sequence>MYMHVWLILNVVLVFIKCFNYVDDGTKCNRTFTESKIIISVSKNESVHTDCYYNIKGPECPTVYNFHFVNFNLTPSHQCNLDRLEISNKEILCGKVSGVKTYSSDTGDLKLHLVTKNVNLKILITRLPCYTNLKSRINFDSKTVSTLNQQVPDPLSFCCSTHYNLKHFYLSSPNFLYSSSKENDCVYRIYKLSHKVCRLRINFLYFWLGEHLSGNACNKGYIELDGKFICGCRTGLKLISAFDPINQFKTIRLQNLGFPQTVIRGFILEVMQDECPERISSAVQKLNFASNVNETFREFQGNYITKARLVKDQKYVNYLFPQVVNHVYVFEDSEEHKDKEETTYINTSDYEMQSYNDFDIGECNNLGLAQLRMLSTIHNWKEITQCNKISNPLTLQCTIANFVQGYIQSPQYPYYYPEGLHICFRFERQVGYCGVRLYFHDFDIVRSYDCKKDYLLVANKVRYCGRALYNAGLTFDLRSHAEEIIFVSKGYTCGRGFKAVYEQIPCNNIEFSTSPVYPLSTTPYPSINTPPIISNLKCNRNIEDSTFLLEVYSYNQPKCIFNIFKNNENVCRLSLQLVNFNLLCEYEYLIIENKIYCGELDNNTINIQFNHYQLPITYVRASATPDLSSLRFRITGLQMTEECDIINIPEVQPERIHIQNASLKENPEIDICGILLNVTDAGANQICEVLQKYDNTTICHLLDETAMYIPYKFYEELKLDLQIHNVEMIDVQEISCANVSKILT</sequence>
<dbReference type="Pfam" id="PF00431">
    <property type="entry name" value="CUB"/>
    <property type="match status" value="1"/>
</dbReference>
<dbReference type="InterPro" id="IPR000859">
    <property type="entry name" value="CUB_dom"/>
</dbReference>
<dbReference type="PANTHER" id="PTHR46908:SF4">
    <property type="entry name" value="TUMOR NECROSIS FACTOR-INDUCIBLE GENE 6 PROTEIN"/>
    <property type="match status" value="1"/>
</dbReference>
<proteinExistence type="predicted"/>
<evidence type="ECO:0000259" key="4">
    <source>
        <dbReference type="PROSITE" id="PS01180"/>
    </source>
</evidence>
<dbReference type="SUPFAM" id="SSF49854">
    <property type="entry name" value="Spermadhesin, CUB domain"/>
    <property type="match status" value="2"/>
</dbReference>
<dbReference type="EMBL" id="JARPUR010000003">
    <property type="protein sequence ID" value="KAK4879889.1"/>
    <property type="molecule type" value="Genomic_DNA"/>
</dbReference>
<keyword evidence="3" id="KW-0732">Signal</keyword>
<feature type="chain" id="PRO_5042917269" description="CUB domain-containing protein" evidence="3">
    <location>
        <begin position="19"/>
        <end position="744"/>
    </location>
</feature>
<dbReference type="Gene3D" id="2.60.120.290">
    <property type="entry name" value="Spermadhesin, CUB domain"/>
    <property type="match status" value="2"/>
</dbReference>
<feature type="domain" description="CUB" evidence="4">
    <location>
        <begin position="159"/>
        <end position="224"/>
    </location>
</feature>
<name>A0AAN7PX37_9COLE</name>
<gene>
    <name evidence="5" type="ORF">RN001_008035</name>
</gene>
<dbReference type="PROSITE" id="PS01180">
    <property type="entry name" value="CUB"/>
    <property type="match status" value="2"/>
</dbReference>
<dbReference type="InterPro" id="IPR035914">
    <property type="entry name" value="Sperma_CUB_dom_sf"/>
</dbReference>
<dbReference type="Proteomes" id="UP001353858">
    <property type="component" value="Unassembled WGS sequence"/>
</dbReference>
<feature type="domain" description="CUB" evidence="4">
    <location>
        <begin position="386"/>
        <end position="504"/>
    </location>
</feature>